<dbReference type="Proteomes" id="UP000886757">
    <property type="component" value="Unassembled WGS sequence"/>
</dbReference>
<proteinExistence type="predicted"/>
<protein>
    <submittedName>
        <fullName evidence="3">SpoIIE family protein phosphatase</fullName>
    </submittedName>
</protein>
<dbReference type="InterPro" id="IPR036457">
    <property type="entry name" value="PPM-type-like_dom_sf"/>
</dbReference>
<keyword evidence="1" id="KW-0378">Hydrolase</keyword>
<accession>A0A9D1AC00</accession>
<dbReference type="InterPro" id="IPR045768">
    <property type="entry name" value="SpoIIE_N"/>
</dbReference>
<dbReference type="PANTHER" id="PTHR43156:SF2">
    <property type="entry name" value="STAGE II SPORULATION PROTEIN E"/>
    <property type="match status" value="1"/>
</dbReference>
<feature type="domain" description="PPM-type phosphatase" evidence="2">
    <location>
        <begin position="279"/>
        <end position="490"/>
    </location>
</feature>
<evidence type="ECO:0000259" key="2">
    <source>
        <dbReference type="SMART" id="SM00331"/>
    </source>
</evidence>
<gene>
    <name evidence="3" type="ORF">IAB31_05390</name>
</gene>
<dbReference type="EMBL" id="DVGK01000061">
    <property type="protein sequence ID" value="HIR13341.1"/>
    <property type="molecule type" value="Genomic_DNA"/>
</dbReference>
<evidence type="ECO:0000256" key="1">
    <source>
        <dbReference type="ARBA" id="ARBA00022801"/>
    </source>
</evidence>
<organism evidence="3 4">
    <name type="scientific">Candidatus Choladousia intestinavium</name>
    <dbReference type="NCBI Taxonomy" id="2840727"/>
    <lineage>
        <taxon>Bacteria</taxon>
        <taxon>Bacillati</taxon>
        <taxon>Bacillota</taxon>
        <taxon>Clostridia</taxon>
        <taxon>Lachnospirales</taxon>
        <taxon>Lachnospiraceae</taxon>
        <taxon>Lachnospiraceae incertae sedis</taxon>
        <taxon>Candidatus Choladousia</taxon>
    </lineage>
</organism>
<dbReference type="InterPro" id="IPR001932">
    <property type="entry name" value="PPM-type_phosphatase-like_dom"/>
</dbReference>
<dbReference type="SMART" id="SM00331">
    <property type="entry name" value="PP2C_SIG"/>
    <property type="match status" value="1"/>
</dbReference>
<dbReference type="SUPFAM" id="SSF81606">
    <property type="entry name" value="PP2C-like"/>
    <property type="match status" value="1"/>
</dbReference>
<sequence length="493" mass="56610">MSELFTAISQIRENFLAGRKEIQKREKTGKYGIRDVYPLPEQEQILRYAEAFEGLARLFQELPCQKERLGDRELEEMFRQVQERLCRNCSREEECWGEHYFQTGRVFYEMICELEESGQVSEKLIRTWKGTCIQPDYGAEALTREYEEARRELLWKNRMLEQRAAAGEQVCRTAELLGRLADGFVGVPKLEQELWKKLRREFKYLGIQLGNIRVFLFDGERPEIYLTLRSTGKSCVSARTVGEILSDCCQKKMCPSWNCHGAVLPEYANFHFVPDTRYQMFCGVSRITKAGELVSGDNYALLQKETGKVVMSLADGMGSGVGACRESEKVIELLEQFLEAGFPQETAVRMINSCMLLQNREQMYSTIDLCMIDLYNAKCDLMKSGAADTFLCHGEEIEVIHSSAYPPGVMQQADYECVHRQLSPGDTVIMVTDGVLEAFSQEEGEEGMKEVIRKAACQNAKEYARRLMERVYLMQKLQARDDMTVLVGTIWEK</sequence>
<dbReference type="GO" id="GO:0016791">
    <property type="term" value="F:phosphatase activity"/>
    <property type="evidence" value="ECO:0007669"/>
    <property type="project" value="TreeGrafter"/>
</dbReference>
<reference evidence="3" key="1">
    <citation type="submission" date="2020-10" db="EMBL/GenBank/DDBJ databases">
        <authorList>
            <person name="Gilroy R."/>
        </authorList>
    </citation>
    <scope>NUCLEOTIDE SEQUENCE</scope>
    <source>
        <strain evidence="3">ChiSjej4B22-8148</strain>
    </source>
</reference>
<comment type="caution">
    <text evidence="3">The sequence shown here is derived from an EMBL/GenBank/DDBJ whole genome shotgun (WGS) entry which is preliminary data.</text>
</comment>
<dbReference type="InterPro" id="IPR052016">
    <property type="entry name" value="Bact_Sigma-Reg"/>
</dbReference>
<dbReference type="Pfam" id="PF19732">
    <property type="entry name" value="SpoIIE_N"/>
    <property type="match status" value="1"/>
</dbReference>
<name>A0A9D1AC00_9FIRM</name>
<dbReference type="AlphaFoldDB" id="A0A9D1AC00"/>
<evidence type="ECO:0000313" key="3">
    <source>
        <dbReference type="EMBL" id="HIR13341.1"/>
    </source>
</evidence>
<reference evidence="3" key="2">
    <citation type="journal article" date="2021" name="PeerJ">
        <title>Extensive microbial diversity within the chicken gut microbiome revealed by metagenomics and culture.</title>
        <authorList>
            <person name="Gilroy R."/>
            <person name="Ravi A."/>
            <person name="Getino M."/>
            <person name="Pursley I."/>
            <person name="Horton D.L."/>
            <person name="Alikhan N.F."/>
            <person name="Baker D."/>
            <person name="Gharbi K."/>
            <person name="Hall N."/>
            <person name="Watson M."/>
            <person name="Adriaenssens E.M."/>
            <person name="Foster-Nyarko E."/>
            <person name="Jarju S."/>
            <person name="Secka A."/>
            <person name="Antonio M."/>
            <person name="Oren A."/>
            <person name="Chaudhuri R.R."/>
            <person name="La Ragione R."/>
            <person name="Hildebrand F."/>
            <person name="Pallen M.J."/>
        </authorList>
    </citation>
    <scope>NUCLEOTIDE SEQUENCE</scope>
    <source>
        <strain evidence="3">ChiSjej4B22-8148</strain>
    </source>
</reference>
<dbReference type="Gene3D" id="3.60.40.10">
    <property type="entry name" value="PPM-type phosphatase domain"/>
    <property type="match status" value="1"/>
</dbReference>
<evidence type="ECO:0000313" key="4">
    <source>
        <dbReference type="Proteomes" id="UP000886757"/>
    </source>
</evidence>
<dbReference type="PANTHER" id="PTHR43156">
    <property type="entry name" value="STAGE II SPORULATION PROTEIN E-RELATED"/>
    <property type="match status" value="1"/>
</dbReference>
<dbReference type="Pfam" id="PF07228">
    <property type="entry name" value="SpoIIE"/>
    <property type="match status" value="1"/>
</dbReference>